<dbReference type="GO" id="GO:0016705">
    <property type="term" value="F:oxidoreductase activity, acting on paired donors, with incorporation or reduction of molecular oxygen"/>
    <property type="evidence" value="ECO:0007669"/>
    <property type="project" value="InterPro"/>
</dbReference>
<dbReference type="InterPro" id="IPR036396">
    <property type="entry name" value="Cyt_P450_sf"/>
</dbReference>
<name>A5X5C7_LEPDE</name>
<dbReference type="Gene3D" id="1.10.630.10">
    <property type="entry name" value="Cytochrome P450"/>
    <property type="match status" value="1"/>
</dbReference>
<evidence type="ECO:0000256" key="1">
    <source>
        <dbReference type="ARBA" id="ARBA00010617"/>
    </source>
</evidence>
<dbReference type="SUPFAM" id="SSF48264">
    <property type="entry name" value="Cytochrome P450"/>
    <property type="match status" value="1"/>
</dbReference>
<keyword evidence="2" id="KW-0560">Oxidoreductase</keyword>
<protein>
    <submittedName>
        <fullName evidence="3">Cytochrome P450</fullName>
    </submittedName>
</protein>
<comment type="similarity">
    <text evidence="1">Belongs to the cytochrome P450 family.</text>
</comment>
<evidence type="ECO:0000313" key="3">
    <source>
        <dbReference type="EMBL" id="ABG20826.1"/>
    </source>
</evidence>
<dbReference type="GO" id="GO:0005506">
    <property type="term" value="F:iron ion binding"/>
    <property type="evidence" value="ECO:0007669"/>
    <property type="project" value="InterPro"/>
</dbReference>
<accession>A5X5C7</accession>
<reference evidence="3" key="1">
    <citation type="submission" date="2006-05" db="EMBL/GenBank/DDBJ databases">
        <title>Cloning and characterization of cytochrome P450 cDNAs from Colorado potato beetle using degenerate RACE.</title>
        <authorList>
            <person name="Zhang J."/>
            <person name="Pelletier Y."/>
            <person name="Goyer C."/>
        </authorList>
    </citation>
    <scope>NUCLEOTIDE SEQUENCE</scope>
</reference>
<gene>
    <name evidence="3" type="primary">CYP12J2</name>
</gene>
<dbReference type="OrthoDB" id="3945418at2759"/>
<dbReference type="GO" id="GO:0020037">
    <property type="term" value="F:heme binding"/>
    <property type="evidence" value="ECO:0007669"/>
    <property type="project" value="InterPro"/>
</dbReference>
<dbReference type="EMBL" id="DQ631672">
    <property type="protein sequence ID" value="ABG20826.1"/>
    <property type="molecule type" value="mRNA"/>
</dbReference>
<dbReference type="GO" id="GO:0004497">
    <property type="term" value="F:monooxygenase activity"/>
    <property type="evidence" value="ECO:0007669"/>
    <property type="project" value="UniProtKB-KW"/>
</dbReference>
<dbReference type="Pfam" id="PF00067">
    <property type="entry name" value="p450"/>
    <property type="match status" value="1"/>
</dbReference>
<feature type="non-terminal residue" evidence="3">
    <location>
        <position position="1"/>
    </location>
</feature>
<dbReference type="AlphaFoldDB" id="A5X5C7"/>
<dbReference type="InterPro" id="IPR001128">
    <property type="entry name" value="Cyt_P450"/>
</dbReference>
<proteinExistence type="evidence at transcript level"/>
<organism evidence="3">
    <name type="scientific">Leptinotarsa decemlineata</name>
    <name type="common">Colorado potato beetle</name>
    <name type="synonym">Doryphora decemlineata</name>
    <dbReference type="NCBI Taxonomy" id="7539"/>
    <lineage>
        <taxon>Eukaryota</taxon>
        <taxon>Metazoa</taxon>
        <taxon>Ecdysozoa</taxon>
        <taxon>Arthropoda</taxon>
        <taxon>Hexapoda</taxon>
        <taxon>Insecta</taxon>
        <taxon>Pterygota</taxon>
        <taxon>Neoptera</taxon>
        <taxon>Endopterygota</taxon>
        <taxon>Coleoptera</taxon>
        <taxon>Polyphaga</taxon>
        <taxon>Cucujiformia</taxon>
        <taxon>Chrysomeloidea</taxon>
        <taxon>Chrysomelidae</taxon>
        <taxon>Chrysomelinae</taxon>
        <taxon>Doryphorini</taxon>
        <taxon>Leptinotarsa</taxon>
    </lineage>
</organism>
<sequence>AGPRWCVGMRFASLELELVFMKIIRNFELSWEHPDMEFASHLLYGINNPLKLTVKELTR</sequence>
<evidence type="ECO:0000256" key="2">
    <source>
        <dbReference type="ARBA" id="ARBA00023033"/>
    </source>
</evidence>
<keyword evidence="2" id="KW-0503">Monooxygenase</keyword>